<dbReference type="SFLD" id="SFLDG01150">
    <property type="entry name" value="Main.1:_Beta-like"/>
    <property type="match status" value="1"/>
</dbReference>
<dbReference type="InterPro" id="IPR040079">
    <property type="entry name" value="Glutathione_S-Trfase"/>
</dbReference>
<dbReference type="PANTHER" id="PTHR44051:SF8">
    <property type="entry name" value="GLUTATHIONE S-TRANSFERASE GSTA"/>
    <property type="match status" value="1"/>
</dbReference>
<dbReference type="InterPro" id="IPR010987">
    <property type="entry name" value="Glutathione-S-Trfase_C-like"/>
</dbReference>
<name>A0A437MGX4_9PROT</name>
<dbReference type="Gene3D" id="1.20.1050.10">
    <property type="match status" value="1"/>
</dbReference>
<dbReference type="InterPro" id="IPR004045">
    <property type="entry name" value="Glutathione_S-Trfase_N"/>
</dbReference>
<dbReference type="InterPro" id="IPR036282">
    <property type="entry name" value="Glutathione-S-Trfase_C_sf"/>
</dbReference>
<dbReference type="Proteomes" id="UP000282957">
    <property type="component" value="Unassembled WGS sequence"/>
</dbReference>
<dbReference type="EMBL" id="SACL01000003">
    <property type="protein sequence ID" value="RVT96887.1"/>
    <property type="molecule type" value="Genomic_DNA"/>
</dbReference>
<dbReference type="Pfam" id="PF00043">
    <property type="entry name" value="GST_C"/>
    <property type="match status" value="1"/>
</dbReference>
<dbReference type="Gene3D" id="3.40.30.10">
    <property type="entry name" value="Glutaredoxin"/>
    <property type="match status" value="1"/>
</dbReference>
<evidence type="ECO:0000259" key="2">
    <source>
        <dbReference type="PROSITE" id="PS50405"/>
    </source>
</evidence>
<keyword evidence="3" id="KW-0808">Transferase</keyword>
<dbReference type="RefSeq" id="WP_127787534.1">
    <property type="nucleotide sequence ID" value="NZ_SACL01000003.1"/>
</dbReference>
<organism evidence="3 4">
    <name type="scientific">Rhodovarius crocodyli</name>
    <dbReference type="NCBI Taxonomy" id="1979269"/>
    <lineage>
        <taxon>Bacteria</taxon>
        <taxon>Pseudomonadati</taxon>
        <taxon>Pseudomonadota</taxon>
        <taxon>Alphaproteobacteria</taxon>
        <taxon>Acetobacterales</taxon>
        <taxon>Roseomonadaceae</taxon>
        <taxon>Rhodovarius</taxon>
    </lineage>
</organism>
<dbReference type="PROSITE" id="PS50404">
    <property type="entry name" value="GST_NTER"/>
    <property type="match status" value="1"/>
</dbReference>
<evidence type="ECO:0000259" key="1">
    <source>
        <dbReference type="PROSITE" id="PS50404"/>
    </source>
</evidence>
<evidence type="ECO:0000313" key="3">
    <source>
        <dbReference type="EMBL" id="RVT96887.1"/>
    </source>
</evidence>
<accession>A0A437MGX4</accession>
<dbReference type="Pfam" id="PF13409">
    <property type="entry name" value="GST_N_2"/>
    <property type="match status" value="1"/>
</dbReference>
<gene>
    <name evidence="3" type="ORF">EOD42_10815</name>
</gene>
<dbReference type="OrthoDB" id="7583243at2"/>
<evidence type="ECO:0000313" key="4">
    <source>
        <dbReference type="Proteomes" id="UP000282957"/>
    </source>
</evidence>
<dbReference type="SUPFAM" id="SSF52833">
    <property type="entry name" value="Thioredoxin-like"/>
    <property type="match status" value="1"/>
</dbReference>
<dbReference type="SFLD" id="SFLDS00019">
    <property type="entry name" value="Glutathione_Transferase_(cytos"/>
    <property type="match status" value="1"/>
</dbReference>
<dbReference type="SFLD" id="SFLDG00358">
    <property type="entry name" value="Main_(cytGST)"/>
    <property type="match status" value="1"/>
</dbReference>
<dbReference type="PROSITE" id="PS50405">
    <property type="entry name" value="GST_CTER"/>
    <property type="match status" value="1"/>
</dbReference>
<sequence>MKLYFAPGACSVGLHAIMNEIGKPFDLVFVNTKEADNLKPAYLAINPKGKVPALLRDNGKLLTEFPTIAMYLAKSAPEAKLLPADAGDEAEVLELMDYICGTVHPMGYTREFRVGRFAKDKDDEARVIAQATEAREGYLQVLEGAFKGPFYMGEQFTVADAALFFLEMWTVKRTSTPLPPKLAAHYQAMLARPSVKKALETEATY</sequence>
<comment type="caution">
    <text evidence="3">The sequence shown here is derived from an EMBL/GenBank/DDBJ whole genome shotgun (WGS) entry which is preliminary data.</text>
</comment>
<protein>
    <submittedName>
        <fullName evidence="3">Glutathione S-transferase</fullName>
    </submittedName>
</protein>
<dbReference type="SUPFAM" id="SSF47616">
    <property type="entry name" value="GST C-terminal domain-like"/>
    <property type="match status" value="1"/>
</dbReference>
<dbReference type="CDD" id="cd03057">
    <property type="entry name" value="GST_N_Beta"/>
    <property type="match status" value="1"/>
</dbReference>
<dbReference type="InterPro" id="IPR004046">
    <property type="entry name" value="GST_C"/>
</dbReference>
<feature type="domain" description="GST C-terminal" evidence="2">
    <location>
        <begin position="85"/>
        <end position="205"/>
    </location>
</feature>
<dbReference type="InterPro" id="IPR036249">
    <property type="entry name" value="Thioredoxin-like_sf"/>
</dbReference>
<keyword evidence="4" id="KW-1185">Reference proteome</keyword>
<dbReference type="PANTHER" id="PTHR44051">
    <property type="entry name" value="GLUTATHIONE S-TRANSFERASE-RELATED"/>
    <property type="match status" value="1"/>
</dbReference>
<dbReference type="GO" id="GO:0016740">
    <property type="term" value="F:transferase activity"/>
    <property type="evidence" value="ECO:0007669"/>
    <property type="project" value="UniProtKB-KW"/>
</dbReference>
<dbReference type="AlphaFoldDB" id="A0A437MGX4"/>
<reference evidence="3 4" key="1">
    <citation type="submission" date="2019-01" db="EMBL/GenBank/DDBJ databases">
        <authorList>
            <person name="Chen W.-M."/>
        </authorList>
    </citation>
    <scope>NUCLEOTIDE SEQUENCE [LARGE SCALE GENOMIC DNA]</scope>
    <source>
        <strain evidence="3 4">CCP-6</strain>
    </source>
</reference>
<feature type="domain" description="GST N-terminal" evidence="1">
    <location>
        <begin position="1"/>
        <end position="80"/>
    </location>
</feature>
<proteinExistence type="predicted"/>